<evidence type="ECO:0000313" key="11">
    <source>
        <dbReference type="Proteomes" id="UP000279994"/>
    </source>
</evidence>
<evidence type="ECO:0000256" key="3">
    <source>
        <dbReference type="ARBA" id="ARBA00022485"/>
    </source>
</evidence>
<sequence length="241" mass="26728">MSSTPVRLADVVPFSWVDGPGNRFVVFTQGCPFDCLACHNPETIPPHPPGTRHQTVAGLLTEIRLAEPYLQGVTVSGGEATAQWRFVRDLFRAVRADPRLRRLTTYVDTNGHALPRVWDALLPVTDGFMVDLKALDPDVHRRLTGRGNGLVLDSIRYLHDRNRLAEVRLLLVPGHNDSADQLERTAAWLAALDPEVRVVVIGFRRHGVRLEFSGTPEATPELLARAREALEDAGLRNVVTV</sequence>
<evidence type="ECO:0000256" key="1">
    <source>
        <dbReference type="ARBA" id="ARBA00001966"/>
    </source>
</evidence>
<comment type="caution">
    <text evidence="10">The sequence shown here is derived from an EMBL/GenBank/DDBJ whole genome shotgun (WGS) entry which is preliminary data.</text>
</comment>
<keyword evidence="3" id="KW-0004">4Fe-4S</keyword>
<keyword evidence="4" id="KW-0949">S-adenosyl-L-methionine</keyword>
<comment type="cofactor">
    <cofactor evidence="1">
        <name>[4Fe-4S] cluster</name>
        <dbReference type="ChEBI" id="CHEBI:49883"/>
    </cofactor>
</comment>
<evidence type="ECO:0000256" key="4">
    <source>
        <dbReference type="ARBA" id="ARBA00022691"/>
    </source>
</evidence>
<keyword evidence="5" id="KW-0479">Metal-binding</keyword>
<evidence type="ECO:0000313" key="10">
    <source>
        <dbReference type="EMBL" id="RNM16993.1"/>
    </source>
</evidence>
<dbReference type="InterPro" id="IPR013785">
    <property type="entry name" value="Aldolase_TIM"/>
</dbReference>
<dbReference type="SMART" id="SM00729">
    <property type="entry name" value="Elp3"/>
    <property type="match status" value="1"/>
</dbReference>
<evidence type="ECO:0000256" key="6">
    <source>
        <dbReference type="ARBA" id="ARBA00023002"/>
    </source>
</evidence>
<dbReference type="AlphaFoldDB" id="A0A3N0GX00"/>
<dbReference type="InterPro" id="IPR034457">
    <property type="entry name" value="Organic_radical-activating"/>
</dbReference>
<reference evidence="10 11" key="1">
    <citation type="submission" date="2018-11" db="EMBL/GenBank/DDBJ databases">
        <authorList>
            <person name="Li F."/>
        </authorList>
    </citation>
    <scope>NUCLEOTIDE SEQUENCE [LARGE SCALE GENOMIC DNA]</scope>
    <source>
        <strain evidence="10 11">Gsoil 818</strain>
    </source>
</reference>
<dbReference type="SFLD" id="SFLDG01066">
    <property type="entry name" value="organic_radical-activating_enz"/>
    <property type="match status" value="1"/>
</dbReference>
<dbReference type="Proteomes" id="UP000279994">
    <property type="component" value="Unassembled WGS sequence"/>
</dbReference>
<dbReference type="SFLD" id="SFLDS00029">
    <property type="entry name" value="Radical_SAM"/>
    <property type="match status" value="1"/>
</dbReference>
<dbReference type="InterPro" id="IPR007197">
    <property type="entry name" value="rSAM"/>
</dbReference>
<accession>A0A3N0GX00</accession>
<protein>
    <submittedName>
        <fullName evidence="10">Radical SAM protein</fullName>
    </submittedName>
</protein>
<dbReference type="SUPFAM" id="SSF102114">
    <property type="entry name" value="Radical SAM enzymes"/>
    <property type="match status" value="1"/>
</dbReference>
<dbReference type="PANTHER" id="PTHR30352:SF13">
    <property type="entry name" value="GLYCYL-RADICAL ENZYME ACTIVATING ENZYME YJJW-RELATED"/>
    <property type="match status" value="1"/>
</dbReference>
<evidence type="ECO:0000256" key="2">
    <source>
        <dbReference type="ARBA" id="ARBA00009777"/>
    </source>
</evidence>
<dbReference type="PROSITE" id="PS01087">
    <property type="entry name" value="RADICAL_ACTIVATING"/>
    <property type="match status" value="1"/>
</dbReference>
<feature type="domain" description="Radical SAM core" evidence="9">
    <location>
        <begin position="17"/>
        <end position="232"/>
    </location>
</feature>
<evidence type="ECO:0000256" key="5">
    <source>
        <dbReference type="ARBA" id="ARBA00022723"/>
    </source>
</evidence>
<dbReference type="EMBL" id="RJSF01000005">
    <property type="protein sequence ID" value="RNM16993.1"/>
    <property type="molecule type" value="Genomic_DNA"/>
</dbReference>
<dbReference type="OrthoDB" id="9782387at2"/>
<keyword evidence="6" id="KW-0560">Oxidoreductase</keyword>
<evidence type="ECO:0000256" key="8">
    <source>
        <dbReference type="ARBA" id="ARBA00023014"/>
    </source>
</evidence>
<evidence type="ECO:0000259" key="9">
    <source>
        <dbReference type="PROSITE" id="PS51918"/>
    </source>
</evidence>
<keyword evidence="8" id="KW-0411">Iron-sulfur</keyword>
<dbReference type="PROSITE" id="PS51918">
    <property type="entry name" value="RADICAL_SAM"/>
    <property type="match status" value="1"/>
</dbReference>
<dbReference type="InterPro" id="IPR006638">
    <property type="entry name" value="Elp3/MiaA/NifB-like_rSAM"/>
</dbReference>
<dbReference type="PANTHER" id="PTHR30352">
    <property type="entry name" value="PYRUVATE FORMATE-LYASE-ACTIVATING ENZYME"/>
    <property type="match status" value="1"/>
</dbReference>
<evidence type="ECO:0000256" key="7">
    <source>
        <dbReference type="ARBA" id="ARBA00023004"/>
    </source>
</evidence>
<dbReference type="RefSeq" id="WP_123221332.1">
    <property type="nucleotide sequence ID" value="NZ_RJSF01000005.1"/>
</dbReference>
<dbReference type="GO" id="GO:0051539">
    <property type="term" value="F:4 iron, 4 sulfur cluster binding"/>
    <property type="evidence" value="ECO:0007669"/>
    <property type="project" value="UniProtKB-KW"/>
</dbReference>
<dbReference type="InterPro" id="IPR001989">
    <property type="entry name" value="Radical_activat_CS"/>
</dbReference>
<dbReference type="Pfam" id="PF04055">
    <property type="entry name" value="Radical_SAM"/>
    <property type="match status" value="1"/>
</dbReference>
<name>A0A3N0GX00_9ACTN</name>
<proteinExistence type="inferred from homology"/>
<dbReference type="InterPro" id="IPR058240">
    <property type="entry name" value="rSAM_sf"/>
</dbReference>
<organism evidence="10 11">
    <name type="scientific">Nocardioides pocheonensis</name>
    <dbReference type="NCBI Taxonomy" id="661485"/>
    <lineage>
        <taxon>Bacteria</taxon>
        <taxon>Bacillati</taxon>
        <taxon>Actinomycetota</taxon>
        <taxon>Actinomycetes</taxon>
        <taxon>Propionibacteriales</taxon>
        <taxon>Nocardioidaceae</taxon>
        <taxon>Nocardioides</taxon>
    </lineage>
</organism>
<gene>
    <name evidence="10" type="ORF">EFL26_02585</name>
</gene>
<dbReference type="GO" id="GO:0046872">
    <property type="term" value="F:metal ion binding"/>
    <property type="evidence" value="ECO:0007669"/>
    <property type="project" value="UniProtKB-KW"/>
</dbReference>
<dbReference type="GO" id="GO:0016491">
    <property type="term" value="F:oxidoreductase activity"/>
    <property type="evidence" value="ECO:0007669"/>
    <property type="project" value="UniProtKB-KW"/>
</dbReference>
<keyword evidence="11" id="KW-1185">Reference proteome</keyword>
<keyword evidence="7" id="KW-0408">Iron</keyword>
<dbReference type="CDD" id="cd01335">
    <property type="entry name" value="Radical_SAM"/>
    <property type="match status" value="1"/>
</dbReference>
<dbReference type="Gene3D" id="3.20.20.70">
    <property type="entry name" value="Aldolase class I"/>
    <property type="match status" value="1"/>
</dbReference>
<comment type="similarity">
    <text evidence="2">Belongs to the organic radical-activating enzymes family.</text>
</comment>